<dbReference type="RefSeq" id="WP_051269640.1">
    <property type="nucleotide sequence ID" value="NZ_LVVZ01000022.1"/>
</dbReference>
<proteinExistence type="predicted"/>
<evidence type="ECO:0000313" key="2">
    <source>
        <dbReference type="EMBL" id="OKL43220.1"/>
    </source>
</evidence>
<dbReference type="Proteomes" id="UP000185783">
    <property type="component" value="Unassembled WGS sequence"/>
</dbReference>
<keyword evidence="3" id="KW-1185">Reference proteome</keyword>
<dbReference type="AlphaFoldDB" id="A0A1U7JEP2"/>
<comment type="caution">
    <text evidence="2">The sequence shown here is derived from an EMBL/GenBank/DDBJ whole genome shotgun (WGS) entry which is preliminary data.</text>
</comment>
<evidence type="ECO:0000256" key="1">
    <source>
        <dbReference type="SAM" id="MobiDB-lite"/>
    </source>
</evidence>
<feature type="compositionally biased region" description="Pro residues" evidence="1">
    <location>
        <begin position="214"/>
        <end position="224"/>
    </location>
</feature>
<organism evidence="2 3">
    <name type="scientific">Pseudovibrio exalbescens</name>
    <dbReference type="NCBI Taxonomy" id="197461"/>
    <lineage>
        <taxon>Bacteria</taxon>
        <taxon>Pseudomonadati</taxon>
        <taxon>Pseudomonadota</taxon>
        <taxon>Alphaproteobacteria</taxon>
        <taxon>Hyphomicrobiales</taxon>
        <taxon>Stappiaceae</taxon>
        <taxon>Pseudovibrio</taxon>
    </lineage>
</organism>
<feature type="compositionally biased region" description="Low complexity" evidence="1">
    <location>
        <begin position="181"/>
        <end position="190"/>
    </location>
</feature>
<feature type="region of interest" description="Disordered" evidence="1">
    <location>
        <begin position="180"/>
        <end position="224"/>
    </location>
</feature>
<gene>
    <name evidence="2" type="ORF">A3843_16065</name>
</gene>
<dbReference type="Pfam" id="PF17264">
    <property type="entry name" value="DUF5330"/>
    <property type="match status" value="1"/>
</dbReference>
<reference evidence="2 3" key="1">
    <citation type="submission" date="2016-03" db="EMBL/GenBank/DDBJ databases">
        <title>Genome sequence of Nesiotobacter sp. nov., a moderately halophilic alphaproteobacterium isolated from the Yellow Sea, China.</title>
        <authorList>
            <person name="Zhang G."/>
            <person name="Zhang R."/>
        </authorList>
    </citation>
    <scope>NUCLEOTIDE SEQUENCE [LARGE SCALE GENOMIC DNA]</scope>
    <source>
        <strain evidence="2 3">WB1-6</strain>
    </source>
</reference>
<name>A0A1U7JEP2_9HYPH</name>
<evidence type="ECO:0000313" key="3">
    <source>
        <dbReference type="Proteomes" id="UP000185783"/>
    </source>
</evidence>
<dbReference type="EMBL" id="LVVZ01000022">
    <property type="protein sequence ID" value="OKL43220.1"/>
    <property type="molecule type" value="Genomic_DNA"/>
</dbReference>
<evidence type="ECO:0008006" key="4">
    <source>
        <dbReference type="Google" id="ProtNLM"/>
    </source>
</evidence>
<accession>A0A1U7JEP2</accession>
<protein>
    <recommendedName>
        <fullName evidence="4">DUF5330 domain-containing protein</fullName>
    </recommendedName>
</protein>
<sequence length="224" mass="22906">MSFIVRSVFWISLVLLLLPIGTGEGNEAPTIGLIEAYKAAHATISDLSGFCERNPETCETGGSVMTLVALKAKQAALMAASYVTEEEPSSLPETGIGEQVDPIAGPVDTLPAEAAGEPDTIATRTQSRKGIGSAGQTNAVPEGTLTQEDLEIPWRLAQAAVESGALESLRESAMAAAGKVSTAATSTSPSAEHEDGATSMGATIPADPALAPLIPLPQPKPMGL</sequence>
<dbReference type="InterPro" id="IPR035220">
    <property type="entry name" value="DUF5330"/>
</dbReference>